<dbReference type="RefSeq" id="WP_380713655.1">
    <property type="nucleotide sequence ID" value="NZ_JBHUML010000003.1"/>
</dbReference>
<dbReference type="InterPro" id="IPR035965">
    <property type="entry name" value="PAS-like_dom_sf"/>
</dbReference>
<dbReference type="Gene3D" id="3.30.70.270">
    <property type="match status" value="1"/>
</dbReference>
<protein>
    <submittedName>
        <fullName evidence="7">EAL domain-containing protein</fullName>
    </submittedName>
</protein>
<dbReference type="InterPro" id="IPR005330">
    <property type="entry name" value="MHYT_dom"/>
</dbReference>
<dbReference type="InterPro" id="IPR013767">
    <property type="entry name" value="PAS_fold"/>
</dbReference>
<dbReference type="SMART" id="SM00267">
    <property type="entry name" value="GGDEF"/>
    <property type="match status" value="1"/>
</dbReference>
<dbReference type="PANTHER" id="PTHR44757:SF2">
    <property type="entry name" value="BIOFILM ARCHITECTURE MAINTENANCE PROTEIN MBAA"/>
    <property type="match status" value="1"/>
</dbReference>
<dbReference type="InterPro" id="IPR052155">
    <property type="entry name" value="Biofilm_reg_signaling"/>
</dbReference>
<dbReference type="Pfam" id="PF03707">
    <property type="entry name" value="MHYT"/>
    <property type="match status" value="2"/>
</dbReference>
<feature type="domain" description="PAS" evidence="2">
    <location>
        <begin position="257"/>
        <end position="327"/>
    </location>
</feature>
<dbReference type="SMART" id="SM00091">
    <property type="entry name" value="PAS"/>
    <property type="match status" value="1"/>
</dbReference>
<dbReference type="PROSITE" id="PS50112">
    <property type="entry name" value="PAS"/>
    <property type="match status" value="1"/>
</dbReference>
<dbReference type="Gene3D" id="3.30.450.20">
    <property type="entry name" value="PAS domain"/>
    <property type="match status" value="1"/>
</dbReference>
<dbReference type="CDD" id="cd01949">
    <property type="entry name" value="GGDEF"/>
    <property type="match status" value="1"/>
</dbReference>
<dbReference type="Pfam" id="PF00990">
    <property type="entry name" value="GGDEF"/>
    <property type="match status" value="1"/>
</dbReference>
<feature type="transmembrane region" description="Helical" evidence="1">
    <location>
        <begin position="80"/>
        <end position="99"/>
    </location>
</feature>
<dbReference type="InterPro" id="IPR000160">
    <property type="entry name" value="GGDEF_dom"/>
</dbReference>
<feature type="domain" description="GGDEF" evidence="5">
    <location>
        <begin position="414"/>
        <end position="546"/>
    </location>
</feature>
<dbReference type="InterPro" id="IPR043128">
    <property type="entry name" value="Rev_trsase/Diguanyl_cyclase"/>
</dbReference>
<dbReference type="InterPro" id="IPR001633">
    <property type="entry name" value="EAL_dom"/>
</dbReference>
<keyword evidence="1" id="KW-0812">Transmembrane</keyword>
<dbReference type="PROSITE" id="PS50883">
    <property type="entry name" value="EAL"/>
    <property type="match status" value="1"/>
</dbReference>
<dbReference type="InterPro" id="IPR000700">
    <property type="entry name" value="PAS-assoc_C"/>
</dbReference>
<evidence type="ECO:0000259" key="2">
    <source>
        <dbReference type="PROSITE" id="PS50112"/>
    </source>
</evidence>
<evidence type="ECO:0000256" key="1">
    <source>
        <dbReference type="PROSITE-ProRule" id="PRU00244"/>
    </source>
</evidence>
<evidence type="ECO:0000259" key="3">
    <source>
        <dbReference type="PROSITE" id="PS50113"/>
    </source>
</evidence>
<feature type="transmembrane region" description="Helical" evidence="1">
    <location>
        <begin position="106"/>
        <end position="127"/>
    </location>
</feature>
<dbReference type="InterPro" id="IPR000014">
    <property type="entry name" value="PAS"/>
</dbReference>
<dbReference type="CDD" id="cd00130">
    <property type="entry name" value="PAS"/>
    <property type="match status" value="1"/>
</dbReference>
<name>A0ABW5T461_9BACI</name>
<feature type="domain" description="MHYT" evidence="6">
    <location>
        <begin position="8"/>
        <end position="203"/>
    </location>
</feature>
<feature type="domain" description="EAL" evidence="4">
    <location>
        <begin position="555"/>
        <end position="808"/>
    </location>
</feature>
<reference evidence="8" key="1">
    <citation type="journal article" date="2019" name="Int. J. Syst. Evol. Microbiol.">
        <title>The Global Catalogue of Microorganisms (GCM) 10K type strain sequencing project: providing services to taxonomists for standard genome sequencing and annotation.</title>
        <authorList>
            <consortium name="The Broad Institute Genomics Platform"/>
            <consortium name="The Broad Institute Genome Sequencing Center for Infectious Disease"/>
            <person name="Wu L."/>
            <person name="Ma J."/>
        </authorList>
    </citation>
    <scope>NUCLEOTIDE SEQUENCE [LARGE SCALE GENOMIC DNA]</scope>
    <source>
        <strain evidence="8">KCTC 33792</strain>
    </source>
</reference>
<feature type="transmembrane region" description="Helical" evidence="1">
    <location>
        <begin position="177"/>
        <end position="201"/>
    </location>
</feature>
<dbReference type="NCBIfam" id="TIGR00254">
    <property type="entry name" value="GGDEF"/>
    <property type="match status" value="1"/>
</dbReference>
<dbReference type="SUPFAM" id="SSF141868">
    <property type="entry name" value="EAL domain-like"/>
    <property type="match status" value="1"/>
</dbReference>
<dbReference type="Pfam" id="PF00563">
    <property type="entry name" value="EAL"/>
    <property type="match status" value="1"/>
</dbReference>
<dbReference type="PANTHER" id="PTHR44757">
    <property type="entry name" value="DIGUANYLATE CYCLASE DGCP"/>
    <property type="match status" value="1"/>
</dbReference>
<dbReference type="Pfam" id="PF00989">
    <property type="entry name" value="PAS"/>
    <property type="match status" value="1"/>
</dbReference>
<dbReference type="SUPFAM" id="SSF55073">
    <property type="entry name" value="Nucleotide cyclase"/>
    <property type="match status" value="1"/>
</dbReference>
<feature type="transmembrane region" description="Helical" evidence="1">
    <location>
        <begin position="12"/>
        <end position="32"/>
    </location>
</feature>
<feature type="transmembrane region" description="Helical" evidence="1">
    <location>
        <begin position="221"/>
        <end position="243"/>
    </location>
</feature>
<evidence type="ECO:0000259" key="6">
    <source>
        <dbReference type="PROSITE" id="PS50924"/>
    </source>
</evidence>
<comment type="caution">
    <text evidence="7">The sequence shown here is derived from an EMBL/GenBank/DDBJ whole genome shotgun (WGS) entry which is preliminary data.</text>
</comment>
<sequence>MDMMQGTYQPSLVLLSLFIAAFASYAALHAAGRLKASTRKKRTLWAVSGGFCLGGGIWSMHFIGMLAYDMGMTVTYDPALFALSIGCAVTASCLAFLMVQFLQPKLVLHMTGSVFIGSGIVSMHYIGMESMQMGAELFYDRVYVALSVLIALIASFTALRLLSVLPSIERRLKREAGFIGSSIVMGAAISGLHYTGMAGTYFRSGGGEGVPPVSSSVGSEILSALISIVILIIVTIIVIVAIFSRKIESSQDESNYLQDLYQSIVHSATDAIVTADQREVIISWNEAAERIFGYTEGEAVGSELMMIIPESYREAHQEGFRHHLRTGEQRVIGSVVELEGRHKDGQTFPIELSLSEQSRGDRTFFTGIIRDISERVAQNERIQELVYRDELTRLPNRRMLNEHLQNTLDQQAASHVAVLFIDLDRFKKVNDVFGHRIGDELLISASERMSGELKESDFIARQSGDEFVAVLPNATQYHAGHTAESMIQTLKHSFLVKGHELFVSASIGISMYPQNGKTAEKLIQYADTAMYQSKSNGQNQYCFFTPDMNEEVFKKLLLESDLQKAMKEGQFQLYYQPQVSVAEGEVKGYEALLRWEHPERGLVSPGDFIPLAEETGLIVPLGRWVLEEACRQMMVWRNEGSTVSRMSVNISAIQFQQPDFAQVVKHVLAQTELPPEYLELEITESIVQEPEQAVPIMKEIREMGVKISLDDFGTGYSSLSYLKDFPLNTLKIDKSFVDNMEHGSREKAIVDAIINMAHRLEFNVIAEGIENEAQLQLLSGEACEEYQGYYYSPPLPSSDIESKSSFPPL</sequence>
<dbReference type="PROSITE" id="PS50887">
    <property type="entry name" value="GGDEF"/>
    <property type="match status" value="1"/>
</dbReference>
<evidence type="ECO:0000313" key="8">
    <source>
        <dbReference type="Proteomes" id="UP001597520"/>
    </source>
</evidence>
<dbReference type="EMBL" id="JBHUML010000003">
    <property type="protein sequence ID" value="MFD2706234.1"/>
    <property type="molecule type" value="Genomic_DNA"/>
</dbReference>
<dbReference type="SMART" id="SM00086">
    <property type="entry name" value="PAC"/>
    <property type="match status" value="1"/>
</dbReference>
<keyword evidence="8" id="KW-1185">Reference proteome</keyword>
<keyword evidence="1" id="KW-0472">Membrane</keyword>
<dbReference type="PROSITE" id="PS50924">
    <property type="entry name" value="MHYT"/>
    <property type="match status" value="1"/>
</dbReference>
<evidence type="ECO:0000313" key="7">
    <source>
        <dbReference type="EMBL" id="MFD2706234.1"/>
    </source>
</evidence>
<dbReference type="InterPro" id="IPR029787">
    <property type="entry name" value="Nucleotide_cyclase"/>
</dbReference>
<evidence type="ECO:0000259" key="4">
    <source>
        <dbReference type="PROSITE" id="PS50883"/>
    </source>
</evidence>
<feature type="transmembrane region" description="Helical" evidence="1">
    <location>
        <begin position="44"/>
        <end position="68"/>
    </location>
</feature>
<dbReference type="PROSITE" id="PS50113">
    <property type="entry name" value="PAC"/>
    <property type="match status" value="1"/>
</dbReference>
<feature type="domain" description="PAC" evidence="3">
    <location>
        <begin position="334"/>
        <end position="384"/>
    </location>
</feature>
<evidence type="ECO:0000259" key="5">
    <source>
        <dbReference type="PROSITE" id="PS50887"/>
    </source>
</evidence>
<proteinExistence type="predicted"/>
<dbReference type="InterPro" id="IPR035919">
    <property type="entry name" value="EAL_sf"/>
</dbReference>
<organism evidence="7 8">
    <name type="scientific">Salibacterium lacus</name>
    <dbReference type="NCBI Taxonomy" id="1898109"/>
    <lineage>
        <taxon>Bacteria</taxon>
        <taxon>Bacillati</taxon>
        <taxon>Bacillota</taxon>
        <taxon>Bacilli</taxon>
        <taxon>Bacillales</taxon>
        <taxon>Bacillaceae</taxon>
    </lineage>
</organism>
<dbReference type="NCBIfam" id="TIGR00229">
    <property type="entry name" value="sensory_box"/>
    <property type="match status" value="1"/>
</dbReference>
<dbReference type="SMART" id="SM00052">
    <property type="entry name" value="EAL"/>
    <property type="match status" value="1"/>
</dbReference>
<keyword evidence="1" id="KW-1133">Transmembrane helix</keyword>
<dbReference type="InterPro" id="IPR001610">
    <property type="entry name" value="PAC"/>
</dbReference>
<feature type="transmembrane region" description="Helical" evidence="1">
    <location>
        <begin position="142"/>
        <end position="165"/>
    </location>
</feature>
<dbReference type="SUPFAM" id="SSF55785">
    <property type="entry name" value="PYP-like sensor domain (PAS domain)"/>
    <property type="match status" value="1"/>
</dbReference>
<accession>A0ABW5T461</accession>
<dbReference type="CDD" id="cd01948">
    <property type="entry name" value="EAL"/>
    <property type="match status" value="1"/>
</dbReference>
<dbReference type="Gene3D" id="3.20.20.450">
    <property type="entry name" value="EAL domain"/>
    <property type="match status" value="1"/>
</dbReference>
<dbReference type="Proteomes" id="UP001597520">
    <property type="component" value="Unassembled WGS sequence"/>
</dbReference>
<gene>
    <name evidence="7" type="ORF">ACFSUB_12230</name>
</gene>